<evidence type="ECO:0000256" key="6">
    <source>
        <dbReference type="ARBA" id="ARBA00023136"/>
    </source>
</evidence>
<feature type="region of interest" description="Disordered" evidence="8">
    <location>
        <begin position="1"/>
        <end position="30"/>
    </location>
</feature>
<dbReference type="Proteomes" id="UP001183585">
    <property type="component" value="Unassembled WGS sequence"/>
</dbReference>
<dbReference type="RefSeq" id="WP_274997667.1">
    <property type="nucleotide sequence ID" value="NZ_JAJQQP010000017.1"/>
</dbReference>
<keyword evidence="2 7" id="KW-0813">Transport</keyword>
<feature type="domain" description="ABC transmembrane type-1" evidence="9">
    <location>
        <begin position="102"/>
        <end position="318"/>
    </location>
</feature>
<organism evidence="10 11">
    <name type="scientific">Promicromonospora iranensis</name>
    <dbReference type="NCBI Taxonomy" id="1105144"/>
    <lineage>
        <taxon>Bacteria</taxon>
        <taxon>Bacillati</taxon>
        <taxon>Actinomycetota</taxon>
        <taxon>Actinomycetes</taxon>
        <taxon>Micrococcales</taxon>
        <taxon>Promicromonosporaceae</taxon>
        <taxon>Promicromonospora</taxon>
    </lineage>
</organism>
<evidence type="ECO:0000256" key="1">
    <source>
        <dbReference type="ARBA" id="ARBA00004651"/>
    </source>
</evidence>
<dbReference type="PANTHER" id="PTHR43227">
    <property type="entry name" value="BLL4140 PROTEIN"/>
    <property type="match status" value="1"/>
</dbReference>
<dbReference type="SUPFAM" id="SSF161098">
    <property type="entry name" value="MetI-like"/>
    <property type="match status" value="1"/>
</dbReference>
<feature type="transmembrane region" description="Helical" evidence="7">
    <location>
        <begin position="183"/>
        <end position="202"/>
    </location>
</feature>
<protein>
    <submittedName>
        <fullName evidence="10">N,N'-diacetylchitobiose transport system permease protein</fullName>
    </submittedName>
</protein>
<keyword evidence="3" id="KW-1003">Cell membrane</keyword>
<dbReference type="InterPro" id="IPR050809">
    <property type="entry name" value="UgpAE/MalFG_permease"/>
</dbReference>
<feature type="transmembrane region" description="Helical" evidence="7">
    <location>
        <begin position="39"/>
        <end position="61"/>
    </location>
</feature>
<keyword evidence="11" id="KW-1185">Reference proteome</keyword>
<comment type="similarity">
    <text evidence="7">Belongs to the binding-protein-dependent transport system permease family.</text>
</comment>
<name>A0ABU2CIB4_9MICO</name>
<dbReference type="InterPro" id="IPR035906">
    <property type="entry name" value="MetI-like_sf"/>
</dbReference>
<accession>A0ABU2CIB4</accession>
<feature type="transmembrane region" description="Helical" evidence="7">
    <location>
        <begin position="134"/>
        <end position="160"/>
    </location>
</feature>
<sequence length="329" mass="36517">MTVPSEVAVRTTPHTPEHGASSPRDRPRRADARRGRTSFWPYLLVAPTVLLVGAVLGYPVVRNVVMSFQEFGLRELVQGAPAFVGLANYRELFADRVFWEVVVRTLAFTAVNVVLIMVLSTLVALLLARLGRVLRVAVMTGLVVVWAMPVIAATTVWQWLFQSRFGVVNWVLVQLGLEQFQDYSWLANGSATFALIVVLVVWQSVPFAALTLYAGLTTVPAELFEAARIDGAAGWALFRRITFPVLRSLFGLITSLEVIWVFKCFVQIWAISEGGPNDATTTLPVYAYQVAQTLNRYDLAGAVSVITVVVLTVLLLVYFRQSLRQETDR</sequence>
<reference evidence="10 11" key="1">
    <citation type="submission" date="2023-07" db="EMBL/GenBank/DDBJ databases">
        <title>Sequencing the genomes of 1000 actinobacteria strains.</title>
        <authorList>
            <person name="Klenk H.-P."/>
        </authorList>
    </citation>
    <scope>NUCLEOTIDE SEQUENCE [LARGE SCALE GENOMIC DNA]</scope>
    <source>
        <strain evidence="10 11">DSM 45554</strain>
    </source>
</reference>
<feature type="transmembrane region" description="Helical" evidence="7">
    <location>
        <begin position="249"/>
        <end position="271"/>
    </location>
</feature>
<dbReference type="Pfam" id="PF00528">
    <property type="entry name" value="BPD_transp_1"/>
    <property type="match status" value="1"/>
</dbReference>
<keyword evidence="5 7" id="KW-1133">Transmembrane helix</keyword>
<feature type="transmembrane region" description="Helical" evidence="7">
    <location>
        <begin position="299"/>
        <end position="319"/>
    </location>
</feature>
<evidence type="ECO:0000256" key="2">
    <source>
        <dbReference type="ARBA" id="ARBA00022448"/>
    </source>
</evidence>
<evidence type="ECO:0000256" key="4">
    <source>
        <dbReference type="ARBA" id="ARBA00022692"/>
    </source>
</evidence>
<evidence type="ECO:0000313" key="11">
    <source>
        <dbReference type="Proteomes" id="UP001183585"/>
    </source>
</evidence>
<dbReference type="EMBL" id="JAVDYE010000001">
    <property type="protein sequence ID" value="MDR7381081.1"/>
    <property type="molecule type" value="Genomic_DNA"/>
</dbReference>
<evidence type="ECO:0000256" key="8">
    <source>
        <dbReference type="SAM" id="MobiDB-lite"/>
    </source>
</evidence>
<comment type="caution">
    <text evidence="10">The sequence shown here is derived from an EMBL/GenBank/DDBJ whole genome shotgun (WGS) entry which is preliminary data.</text>
</comment>
<dbReference type="PANTHER" id="PTHR43227:SF8">
    <property type="entry name" value="DIACETYLCHITOBIOSE UPTAKE SYSTEM PERMEASE PROTEIN DASB"/>
    <property type="match status" value="1"/>
</dbReference>
<evidence type="ECO:0000256" key="3">
    <source>
        <dbReference type="ARBA" id="ARBA00022475"/>
    </source>
</evidence>
<evidence type="ECO:0000256" key="7">
    <source>
        <dbReference type="RuleBase" id="RU363032"/>
    </source>
</evidence>
<dbReference type="CDD" id="cd06261">
    <property type="entry name" value="TM_PBP2"/>
    <property type="match status" value="1"/>
</dbReference>
<dbReference type="Gene3D" id="1.10.3720.10">
    <property type="entry name" value="MetI-like"/>
    <property type="match status" value="1"/>
</dbReference>
<dbReference type="InterPro" id="IPR000515">
    <property type="entry name" value="MetI-like"/>
</dbReference>
<keyword evidence="6 7" id="KW-0472">Membrane</keyword>
<dbReference type="PROSITE" id="PS50928">
    <property type="entry name" value="ABC_TM1"/>
    <property type="match status" value="1"/>
</dbReference>
<proteinExistence type="inferred from homology"/>
<evidence type="ECO:0000259" key="9">
    <source>
        <dbReference type="PROSITE" id="PS50928"/>
    </source>
</evidence>
<comment type="subcellular location">
    <subcellularLocation>
        <location evidence="1 7">Cell membrane</location>
        <topology evidence="1 7">Multi-pass membrane protein</topology>
    </subcellularLocation>
</comment>
<gene>
    <name evidence="10" type="ORF">J2S48_000596</name>
</gene>
<keyword evidence="4 7" id="KW-0812">Transmembrane</keyword>
<feature type="transmembrane region" description="Helical" evidence="7">
    <location>
        <begin position="106"/>
        <end position="127"/>
    </location>
</feature>
<evidence type="ECO:0000256" key="5">
    <source>
        <dbReference type="ARBA" id="ARBA00022989"/>
    </source>
</evidence>
<evidence type="ECO:0000313" key="10">
    <source>
        <dbReference type="EMBL" id="MDR7381081.1"/>
    </source>
</evidence>